<dbReference type="AlphaFoldDB" id="A0A511CY83"/>
<organism evidence="2 3">
    <name type="scientific">Pseudonocardia asaccharolytica DSM 44247 = NBRC 16224</name>
    <dbReference type="NCBI Taxonomy" id="1123024"/>
    <lineage>
        <taxon>Bacteria</taxon>
        <taxon>Bacillati</taxon>
        <taxon>Actinomycetota</taxon>
        <taxon>Actinomycetes</taxon>
        <taxon>Pseudonocardiales</taxon>
        <taxon>Pseudonocardiaceae</taxon>
        <taxon>Pseudonocardia</taxon>
    </lineage>
</organism>
<comment type="caution">
    <text evidence="2">The sequence shown here is derived from an EMBL/GenBank/DDBJ whole genome shotgun (WGS) entry which is preliminary data.</text>
</comment>
<dbReference type="PANTHER" id="PTHR43433">
    <property type="entry name" value="HYDROLASE, ALPHA/BETA FOLD FAMILY PROTEIN"/>
    <property type="match status" value="1"/>
</dbReference>
<evidence type="ECO:0000313" key="3">
    <source>
        <dbReference type="Proteomes" id="UP000321328"/>
    </source>
</evidence>
<dbReference type="GO" id="GO:0047570">
    <property type="term" value="F:3-oxoadipate enol-lactonase activity"/>
    <property type="evidence" value="ECO:0007669"/>
    <property type="project" value="InterPro"/>
</dbReference>
<dbReference type="STRING" id="1123024.GCA_000423625_00699"/>
<evidence type="ECO:0000259" key="1">
    <source>
        <dbReference type="Pfam" id="PF00561"/>
    </source>
</evidence>
<name>A0A511CY83_9PSEU</name>
<dbReference type="RefSeq" id="WP_028928871.1">
    <property type="nucleotide sequence ID" value="NZ_AUII01000002.1"/>
</dbReference>
<reference evidence="2 3" key="1">
    <citation type="submission" date="2019-07" db="EMBL/GenBank/DDBJ databases">
        <title>Whole genome shotgun sequence of Pseudonocardia asaccharolytica NBRC 16224.</title>
        <authorList>
            <person name="Hosoyama A."/>
            <person name="Uohara A."/>
            <person name="Ohji S."/>
            <person name="Ichikawa N."/>
        </authorList>
    </citation>
    <scope>NUCLEOTIDE SEQUENCE [LARGE SCALE GENOMIC DNA]</scope>
    <source>
        <strain evidence="2 3">NBRC 16224</strain>
    </source>
</reference>
<dbReference type="EMBL" id="BJVI01000009">
    <property type="protein sequence ID" value="GEL17526.1"/>
    <property type="molecule type" value="Genomic_DNA"/>
</dbReference>
<dbReference type="SUPFAM" id="SSF53474">
    <property type="entry name" value="alpha/beta-Hydrolases"/>
    <property type="match status" value="1"/>
</dbReference>
<dbReference type="GO" id="GO:0042952">
    <property type="term" value="P:beta-ketoadipate pathway"/>
    <property type="evidence" value="ECO:0007669"/>
    <property type="project" value="InterPro"/>
</dbReference>
<dbReference type="InterPro" id="IPR000073">
    <property type="entry name" value="AB_hydrolase_1"/>
</dbReference>
<dbReference type="InterPro" id="IPR026968">
    <property type="entry name" value="PcaD/CatD"/>
</dbReference>
<keyword evidence="3" id="KW-1185">Reference proteome</keyword>
<dbReference type="InterPro" id="IPR050471">
    <property type="entry name" value="AB_hydrolase"/>
</dbReference>
<dbReference type="PRINTS" id="PR00111">
    <property type="entry name" value="ABHYDROLASE"/>
</dbReference>
<accession>A0A511CY83</accession>
<protein>
    <submittedName>
        <fullName evidence="2">3-oxoadipate enol-lactonase</fullName>
    </submittedName>
</protein>
<gene>
    <name evidence="2" type="primary">pcaD</name>
    <name evidence="2" type="ORF">PA7_13630</name>
</gene>
<dbReference type="Pfam" id="PF00561">
    <property type="entry name" value="Abhydrolase_1"/>
    <property type="match status" value="1"/>
</dbReference>
<evidence type="ECO:0000313" key="2">
    <source>
        <dbReference type="EMBL" id="GEL17526.1"/>
    </source>
</evidence>
<proteinExistence type="predicted"/>
<dbReference type="PANTHER" id="PTHR43433:SF5">
    <property type="entry name" value="AB HYDROLASE-1 DOMAIN-CONTAINING PROTEIN"/>
    <property type="match status" value="1"/>
</dbReference>
<dbReference type="OrthoDB" id="3396704at2"/>
<feature type="domain" description="AB hydrolase-1" evidence="1">
    <location>
        <begin position="15"/>
        <end position="238"/>
    </location>
</feature>
<dbReference type="Proteomes" id="UP000321328">
    <property type="component" value="Unassembled WGS sequence"/>
</dbReference>
<sequence length="253" mass="26653">MTELHHVIDGPDHAPVLVLGPSLGTDLGLFDAQVAALADHFRIIRFDLRGHGSSPAPDGPYTMAELAGDVLELADRLGVGRFHYAGVSIGGAIGQWLGIRHGDRLASLTVLASAAQFADPPSWPVRAATVRAEGTEAILASRTGTWFTERFAAERPDEAQRLLTMLGQTTREGYAGCCEAIATFDVRAELGRIATRTLVIAGAEDPATPVGMVRAIAEGIPGATFQVVPDAAHLLNAEQPAAVNDALRSHLGR</sequence>
<dbReference type="Gene3D" id="3.40.50.1820">
    <property type="entry name" value="alpha/beta hydrolase"/>
    <property type="match status" value="1"/>
</dbReference>
<dbReference type="InterPro" id="IPR029058">
    <property type="entry name" value="AB_hydrolase_fold"/>
</dbReference>
<dbReference type="NCBIfam" id="TIGR02427">
    <property type="entry name" value="protocat_pcaD"/>
    <property type="match status" value="1"/>
</dbReference>